<keyword evidence="2" id="KW-0812">Transmembrane</keyword>
<feature type="region of interest" description="Disordered" evidence="1">
    <location>
        <begin position="60"/>
        <end position="89"/>
    </location>
</feature>
<dbReference type="EMBL" id="JBFMIA010000006">
    <property type="protein sequence ID" value="MEW9501908.1"/>
    <property type="molecule type" value="Genomic_DNA"/>
</dbReference>
<keyword evidence="4" id="KW-1185">Reference proteome</keyword>
<evidence type="ECO:0000256" key="2">
    <source>
        <dbReference type="SAM" id="Phobius"/>
    </source>
</evidence>
<sequence length="251" mass="28768">MELLASTLAIIGLGLLIFVFIDWRKRKAEGTKVSKATLKKLVIGSVLLVAGSVMMPTEDTEVSTKVVDDSEGIESKEEEKDDTEQNKDVPGYPVVEHEVLPNGFHNYWIIPNDIFSIDEEGMQLISEKLVNEGSKNKTFIFFIDDERQYDAGGYSMGRTVYEDGKFEYDYGAAGTSQVAMNKDTYPTEEQFEMFFYWWELAYHEDYDDLDDDERTELVAEKFNVSFEVAKEAFETGQNRTKEWLTKEDLPS</sequence>
<keyword evidence="2" id="KW-1133">Transmembrane helix</keyword>
<evidence type="ECO:0000256" key="1">
    <source>
        <dbReference type="SAM" id="MobiDB-lite"/>
    </source>
</evidence>
<gene>
    <name evidence="3" type="ORF">AB1471_08850</name>
</gene>
<reference evidence="3 4" key="1">
    <citation type="journal article" date="1979" name="Int. J. Syst. Evol. Microbiol.">
        <title>Bacillus globisporus subsp. marinus subsp. nov.</title>
        <authorList>
            <person name="Liu H."/>
        </authorList>
    </citation>
    <scope>NUCLEOTIDE SEQUENCE [LARGE SCALE GENOMIC DNA]</scope>
    <source>
        <strain evidence="3 4">DSM 1297</strain>
    </source>
</reference>
<keyword evidence="2" id="KW-0472">Membrane</keyword>
<feature type="compositionally biased region" description="Basic and acidic residues" evidence="1">
    <location>
        <begin position="73"/>
        <end position="87"/>
    </location>
</feature>
<evidence type="ECO:0000313" key="4">
    <source>
        <dbReference type="Proteomes" id="UP001556040"/>
    </source>
</evidence>
<evidence type="ECO:0000313" key="3">
    <source>
        <dbReference type="EMBL" id="MEW9501908.1"/>
    </source>
</evidence>
<comment type="caution">
    <text evidence="3">The sequence shown here is derived from an EMBL/GenBank/DDBJ whole genome shotgun (WGS) entry which is preliminary data.</text>
</comment>
<organism evidence="3 4">
    <name type="scientific">Jeotgalibacillus marinus</name>
    <dbReference type="NCBI Taxonomy" id="86667"/>
    <lineage>
        <taxon>Bacteria</taxon>
        <taxon>Bacillati</taxon>
        <taxon>Bacillota</taxon>
        <taxon>Bacilli</taxon>
        <taxon>Bacillales</taxon>
        <taxon>Caryophanaceae</taxon>
        <taxon>Jeotgalibacillus</taxon>
    </lineage>
</organism>
<protein>
    <submittedName>
        <fullName evidence="3">Uncharacterized protein</fullName>
    </submittedName>
</protein>
<feature type="transmembrane region" description="Helical" evidence="2">
    <location>
        <begin position="6"/>
        <end position="24"/>
    </location>
</feature>
<dbReference type="Proteomes" id="UP001556040">
    <property type="component" value="Unassembled WGS sequence"/>
</dbReference>
<name>A0ABV3Q507_9BACL</name>
<dbReference type="RefSeq" id="WP_367779397.1">
    <property type="nucleotide sequence ID" value="NZ_JBFMIA010000006.1"/>
</dbReference>
<proteinExistence type="predicted"/>
<accession>A0ABV3Q507</accession>